<feature type="domain" description="Tr-type G" evidence="10">
    <location>
        <begin position="109"/>
        <end position="280"/>
    </location>
</feature>
<reference evidence="11 12" key="1">
    <citation type="submission" date="2018-02" db="EMBL/GenBank/DDBJ databases">
        <title>Mycoplasma marinum and Mycoplasma todarodis sp. nov., moderately halophilic and psychrotolerant mycoplasmas isolated from cephalopods.</title>
        <authorList>
            <person name="Viver T."/>
        </authorList>
    </citation>
    <scope>NUCLEOTIDE SEQUENCE [LARGE SCALE GENOMIC DNA]</scope>
    <source>
        <strain evidence="11 12">5H</strain>
    </source>
</reference>
<dbReference type="GO" id="GO:0005829">
    <property type="term" value="C:cytosol"/>
    <property type="evidence" value="ECO:0007669"/>
    <property type="project" value="TreeGrafter"/>
</dbReference>
<dbReference type="CDD" id="cd01887">
    <property type="entry name" value="IF2_eIF5B"/>
    <property type="match status" value="1"/>
</dbReference>
<proteinExistence type="inferred from homology"/>
<keyword evidence="5 8" id="KW-0648">Protein biosynthesis</keyword>
<evidence type="ECO:0000256" key="9">
    <source>
        <dbReference type="RuleBase" id="RU000644"/>
    </source>
</evidence>
<dbReference type="FunFam" id="2.40.30.10:FF:000008">
    <property type="entry name" value="Translation initiation factor IF-2"/>
    <property type="match status" value="1"/>
</dbReference>
<evidence type="ECO:0000256" key="7">
    <source>
        <dbReference type="ARBA" id="ARBA00025162"/>
    </source>
</evidence>
<dbReference type="NCBIfam" id="TIGR00487">
    <property type="entry name" value="IF-2"/>
    <property type="match status" value="1"/>
</dbReference>
<evidence type="ECO:0000256" key="5">
    <source>
        <dbReference type="ARBA" id="ARBA00022917"/>
    </source>
</evidence>
<dbReference type="RefSeq" id="WP_131613820.1">
    <property type="nucleotide sequence ID" value="NZ_PSZP01000045.1"/>
</dbReference>
<keyword evidence="12" id="KW-1185">Reference proteome</keyword>
<dbReference type="SUPFAM" id="SSF52540">
    <property type="entry name" value="P-loop containing nucleoside triphosphate hydrolases"/>
    <property type="match status" value="1"/>
</dbReference>
<dbReference type="Pfam" id="PF04760">
    <property type="entry name" value="IF2_N"/>
    <property type="match status" value="1"/>
</dbReference>
<dbReference type="InterPro" id="IPR000795">
    <property type="entry name" value="T_Tr_GTP-bd_dom"/>
</dbReference>
<dbReference type="Pfam" id="PF00009">
    <property type="entry name" value="GTP_EFTU"/>
    <property type="match status" value="1"/>
</dbReference>
<dbReference type="Pfam" id="PF11987">
    <property type="entry name" value="IF-2"/>
    <property type="match status" value="1"/>
</dbReference>
<dbReference type="InterPro" id="IPR053905">
    <property type="entry name" value="EF-G-like_DII"/>
</dbReference>
<dbReference type="InterPro" id="IPR027417">
    <property type="entry name" value="P-loop_NTPase"/>
</dbReference>
<dbReference type="FunFam" id="3.40.50.300:FF:000019">
    <property type="entry name" value="Translation initiation factor IF-2"/>
    <property type="match status" value="1"/>
</dbReference>
<dbReference type="PANTHER" id="PTHR43381">
    <property type="entry name" value="TRANSLATION INITIATION FACTOR IF-2-RELATED"/>
    <property type="match status" value="1"/>
</dbReference>
<dbReference type="Gene3D" id="3.40.50.300">
    <property type="entry name" value="P-loop containing nucleotide triphosphate hydrolases"/>
    <property type="match status" value="1"/>
</dbReference>
<evidence type="ECO:0000313" key="12">
    <source>
        <dbReference type="Proteomes" id="UP000291072"/>
    </source>
</evidence>
<dbReference type="PRINTS" id="PR00449">
    <property type="entry name" value="RASTRNSFRMNG"/>
</dbReference>
<dbReference type="InterPro" id="IPR023115">
    <property type="entry name" value="TIF_IF2_dom3"/>
</dbReference>
<protein>
    <recommendedName>
        <fullName evidence="2 8">Translation initiation factor IF-2</fullName>
    </recommendedName>
</protein>
<dbReference type="NCBIfam" id="TIGR00231">
    <property type="entry name" value="small_GTP"/>
    <property type="match status" value="1"/>
</dbReference>
<dbReference type="GO" id="GO:0005525">
    <property type="term" value="F:GTP binding"/>
    <property type="evidence" value="ECO:0007669"/>
    <property type="project" value="UniProtKB-KW"/>
</dbReference>
<comment type="caution">
    <text evidence="8">Lacks conserved residue(s) required for the propagation of feature annotation.</text>
</comment>
<accession>A0A4R0XM02</accession>
<dbReference type="Pfam" id="PF22042">
    <property type="entry name" value="EF-G_D2"/>
    <property type="match status" value="1"/>
</dbReference>
<dbReference type="OrthoDB" id="9811804at2"/>
<comment type="similarity">
    <text evidence="1 8 9">Belongs to the TRAFAC class translation factor GTPase superfamily. Classic translation factor GTPase family. IF-2 subfamily.</text>
</comment>
<dbReference type="InterPro" id="IPR005225">
    <property type="entry name" value="Small_GTP-bd"/>
</dbReference>
<sequence>MADKRQTNISNVKSQMKEVKTELKDGVFIYTGPMTIAEFADKIEQPANEIIKHFFMKGKMFNLNMTLDEEQIGELCMEYEYDFQRKEEVTAANFMEQMEIEEKEEHLVEKPPIVTIMGHVDHGKTTLIDKIRNANVNVVDGEAGGITQHTGAYQIDHKGKKITFIDTPGHEAFTAMRSRGAKVTDIVIIVVAAEDSVMPQTKEAIDHSKAAGVPMIVFVNKMDKPGANAEKVKADLSAHDVIADDWGGDVQFVYGSGLTGMGIEELFNAITLEAEMLELKANPDRLPMGVVVEAHLDKGRGSVATIIVENGTIVPRDFIVAGAHYGRVRSLENTTNNAIESAGPGTPVVITGLNYTPSAGDKFVGFKNEKFAKALAQEKAFADKQQELKARNAVHIEDGIKTLNIVIKSDVQGTAEAVKYSLGRISNEEVVVNVVRASVGAITKSDILLAQASQSIIYGFNIRPTGSVKQFAEQEKIIIKTHTIIYKMIEEVEAMLKGMLAPKFEEKVIGQARIVRPIFSSKVGNIAGSVVIDGIIKSGSKMRLIRDGRTIHEGILDSLQRGPDQAKKVELGKEFGTHIKKFDDIREDDIIECYEDVEIEVK</sequence>
<dbReference type="PROSITE" id="PS51722">
    <property type="entry name" value="G_TR_2"/>
    <property type="match status" value="1"/>
</dbReference>
<dbReference type="AlphaFoldDB" id="A0A4R0XM02"/>
<evidence type="ECO:0000256" key="6">
    <source>
        <dbReference type="ARBA" id="ARBA00023134"/>
    </source>
</evidence>
<keyword evidence="4 8" id="KW-0547">Nucleotide-binding</keyword>
<name>A0A4R0XM02_9MOLU</name>
<dbReference type="EMBL" id="PSZP01000045">
    <property type="protein sequence ID" value="TCG10442.1"/>
    <property type="molecule type" value="Genomic_DNA"/>
</dbReference>
<comment type="function">
    <text evidence="7 8 9">One of the essential components for the initiation of protein synthesis. Protects formylmethionyl-tRNA from spontaneous hydrolysis and promotes its binding to the 30S ribosomal subunits. Also involved in the hydrolysis of GTP during the formation of the 70S ribosomal complex.</text>
</comment>
<evidence type="ECO:0000256" key="3">
    <source>
        <dbReference type="ARBA" id="ARBA00022540"/>
    </source>
</evidence>
<dbReference type="FunFam" id="3.40.50.10050:FF:000001">
    <property type="entry name" value="Translation initiation factor IF-2"/>
    <property type="match status" value="1"/>
</dbReference>
<feature type="binding site" evidence="8">
    <location>
        <begin position="118"/>
        <end position="125"/>
    </location>
    <ligand>
        <name>GTP</name>
        <dbReference type="ChEBI" id="CHEBI:37565"/>
    </ligand>
</feature>
<feature type="binding site" evidence="8">
    <location>
        <begin position="166"/>
        <end position="170"/>
    </location>
    <ligand>
        <name>GTP</name>
        <dbReference type="ChEBI" id="CHEBI:37565"/>
    </ligand>
</feature>
<dbReference type="InterPro" id="IPR000178">
    <property type="entry name" value="TF_IF2_bacterial-like"/>
</dbReference>
<keyword evidence="8" id="KW-0963">Cytoplasm</keyword>
<dbReference type="GO" id="GO:0003924">
    <property type="term" value="F:GTPase activity"/>
    <property type="evidence" value="ECO:0007669"/>
    <property type="project" value="UniProtKB-UniRule"/>
</dbReference>
<dbReference type="SUPFAM" id="SSF50447">
    <property type="entry name" value="Translation proteins"/>
    <property type="match status" value="2"/>
</dbReference>
<dbReference type="FunFam" id="2.40.30.10:FF:000054">
    <property type="entry name" value="Translation initiation factor IF-2"/>
    <property type="match status" value="1"/>
</dbReference>
<dbReference type="InterPro" id="IPR009000">
    <property type="entry name" value="Transl_B-barrel_sf"/>
</dbReference>
<dbReference type="CDD" id="cd03702">
    <property type="entry name" value="IF2_mtIF2_II"/>
    <property type="match status" value="1"/>
</dbReference>
<evidence type="ECO:0000259" key="10">
    <source>
        <dbReference type="PROSITE" id="PS51722"/>
    </source>
</evidence>
<keyword evidence="6 8" id="KW-0342">GTP-binding</keyword>
<dbReference type="InterPro" id="IPR036925">
    <property type="entry name" value="TIF_IF2_dom3_sf"/>
</dbReference>
<evidence type="ECO:0000256" key="1">
    <source>
        <dbReference type="ARBA" id="ARBA00007733"/>
    </source>
</evidence>
<gene>
    <name evidence="8" type="primary">infB</name>
    <name evidence="11" type="ORF">C4B25_04170</name>
</gene>
<evidence type="ECO:0000256" key="2">
    <source>
        <dbReference type="ARBA" id="ARBA00020675"/>
    </source>
</evidence>
<dbReference type="Gene3D" id="2.40.30.10">
    <property type="entry name" value="Translation factors"/>
    <property type="match status" value="2"/>
</dbReference>
<evidence type="ECO:0000256" key="8">
    <source>
        <dbReference type="HAMAP-Rule" id="MF_00100"/>
    </source>
</evidence>
<evidence type="ECO:0000313" key="11">
    <source>
        <dbReference type="EMBL" id="TCG10442.1"/>
    </source>
</evidence>
<keyword evidence="3 8" id="KW-0396">Initiation factor</keyword>
<comment type="caution">
    <text evidence="11">The sequence shown here is derived from an EMBL/GenBank/DDBJ whole genome shotgun (WGS) entry which is preliminary data.</text>
</comment>
<dbReference type="Gene3D" id="3.40.50.10050">
    <property type="entry name" value="Translation initiation factor IF- 2, domain 3"/>
    <property type="match status" value="1"/>
</dbReference>
<evidence type="ECO:0000256" key="4">
    <source>
        <dbReference type="ARBA" id="ARBA00022741"/>
    </source>
</evidence>
<dbReference type="InterPro" id="IPR044145">
    <property type="entry name" value="IF2_II"/>
</dbReference>
<dbReference type="HAMAP" id="MF_00100_B">
    <property type="entry name" value="IF_2_B"/>
    <property type="match status" value="1"/>
</dbReference>
<organism evidence="11 12">
    <name type="scientific">Mycoplasma todarodis</name>
    <dbReference type="NCBI Taxonomy" id="1937191"/>
    <lineage>
        <taxon>Bacteria</taxon>
        <taxon>Bacillati</taxon>
        <taxon>Mycoplasmatota</taxon>
        <taxon>Mollicutes</taxon>
        <taxon>Mycoplasmataceae</taxon>
        <taxon>Mycoplasma</taxon>
    </lineage>
</organism>
<dbReference type="SUPFAM" id="SSF52156">
    <property type="entry name" value="Initiation factor IF2/eIF5b, domain 3"/>
    <property type="match status" value="1"/>
</dbReference>
<comment type="subcellular location">
    <subcellularLocation>
        <location evidence="8">Cytoplasm</location>
    </subcellularLocation>
</comment>
<dbReference type="PANTHER" id="PTHR43381:SF5">
    <property type="entry name" value="TR-TYPE G DOMAIN-CONTAINING PROTEIN"/>
    <property type="match status" value="1"/>
</dbReference>
<feature type="binding site" evidence="8">
    <location>
        <begin position="220"/>
        <end position="223"/>
    </location>
    <ligand>
        <name>GTP</name>
        <dbReference type="ChEBI" id="CHEBI:37565"/>
    </ligand>
</feature>
<dbReference type="InterPro" id="IPR015760">
    <property type="entry name" value="TIF_IF2"/>
</dbReference>
<dbReference type="CDD" id="cd03692">
    <property type="entry name" value="mtIF2_IVc"/>
    <property type="match status" value="1"/>
</dbReference>
<dbReference type="InterPro" id="IPR006847">
    <property type="entry name" value="IF2_N"/>
</dbReference>
<dbReference type="GO" id="GO:0003743">
    <property type="term" value="F:translation initiation factor activity"/>
    <property type="evidence" value="ECO:0007669"/>
    <property type="project" value="UniProtKB-UniRule"/>
</dbReference>
<dbReference type="Proteomes" id="UP000291072">
    <property type="component" value="Unassembled WGS sequence"/>
</dbReference>